<reference evidence="1" key="1">
    <citation type="journal article" date="2016" name="Genome Announc.">
        <title>Draft genomes of two strains of Paenibacillus glucanolyticus with capability to degrade lignocellulose.</title>
        <authorList>
            <person name="Mathews S.L."/>
            <person name="Pawlak J."/>
            <person name="Grunden A.M."/>
        </authorList>
    </citation>
    <scope>NUCLEOTIDE SEQUENCE [LARGE SCALE GENOMIC DNA]</scope>
    <source>
        <strain evidence="1">SLM1</strain>
    </source>
</reference>
<keyword evidence="2" id="KW-1185">Reference proteome</keyword>
<organism evidence="1 2">
    <name type="scientific">Paenibacillus glucanolyticus</name>
    <dbReference type="NCBI Taxonomy" id="59843"/>
    <lineage>
        <taxon>Bacteria</taxon>
        <taxon>Bacillati</taxon>
        <taxon>Bacillota</taxon>
        <taxon>Bacilli</taxon>
        <taxon>Bacillales</taxon>
        <taxon>Paenibacillaceae</taxon>
        <taxon>Paenibacillus</taxon>
    </lineage>
</organism>
<comment type="caution">
    <text evidence="1">The sequence shown here is derived from an EMBL/GenBank/DDBJ whole genome shotgun (WGS) entry which is preliminary data.</text>
</comment>
<evidence type="ECO:0000313" key="1">
    <source>
        <dbReference type="EMBL" id="KZS45122.1"/>
    </source>
</evidence>
<evidence type="ECO:0000313" key="2">
    <source>
        <dbReference type="Proteomes" id="UP000076796"/>
    </source>
</evidence>
<proteinExistence type="predicted"/>
<dbReference type="Proteomes" id="UP000076796">
    <property type="component" value="Unassembled WGS sequence"/>
</dbReference>
<dbReference type="EMBL" id="LWMH01000001">
    <property type="protein sequence ID" value="KZS45122.1"/>
    <property type="molecule type" value="Genomic_DNA"/>
</dbReference>
<dbReference type="AlphaFoldDB" id="A0A163GS49"/>
<gene>
    <name evidence="1" type="ORF">AWU65_03835</name>
</gene>
<protein>
    <submittedName>
        <fullName evidence="1">Uncharacterized protein</fullName>
    </submittedName>
</protein>
<sequence>MDVSLYEKGLLNQTVTWLNHLNLSVGYSYKIQIRFHNGTFTSSSIQYERMEWGGAISDKVIIAPVLRQLERKLQRVENTLIEIEIDLTTNIMGKIKDGGITVRSG</sequence>
<name>A0A163GS49_9BACL</name>
<accession>A0A163GS49</accession>
<dbReference type="RefSeq" id="WP_063477626.1">
    <property type="nucleotide sequence ID" value="NZ_JBCMWP010000019.1"/>
</dbReference>